<evidence type="ECO:0000256" key="11">
    <source>
        <dbReference type="ARBA" id="ARBA00023180"/>
    </source>
</evidence>
<dbReference type="FunFam" id="2.60.40.60:FF:000052">
    <property type="entry name" value="FAT atypical cadherin 1"/>
    <property type="match status" value="1"/>
</dbReference>
<dbReference type="Proteomes" id="UP001174136">
    <property type="component" value="Unassembled WGS sequence"/>
</dbReference>
<evidence type="ECO:0000313" key="15">
    <source>
        <dbReference type="Proteomes" id="UP001174136"/>
    </source>
</evidence>
<dbReference type="FunFam" id="2.60.40.60:FF:000064">
    <property type="entry name" value="FAT atypical cadherin 1"/>
    <property type="match status" value="1"/>
</dbReference>
<keyword evidence="10" id="KW-1015">Disulfide bond</keyword>
<dbReference type="GO" id="GO:0007156">
    <property type="term" value="P:homophilic cell adhesion via plasma membrane adhesion molecules"/>
    <property type="evidence" value="ECO:0007669"/>
    <property type="project" value="InterPro"/>
</dbReference>
<feature type="domain" description="Cadherin" evidence="13">
    <location>
        <begin position="1468"/>
        <end position="1573"/>
    </location>
</feature>
<dbReference type="Gene3D" id="2.60.40.60">
    <property type="entry name" value="Cadherins"/>
    <property type="match status" value="19"/>
</dbReference>
<dbReference type="EMBL" id="JAOPHQ010003133">
    <property type="protein sequence ID" value="KAK0144452.1"/>
    <property type="molecule type" value="Genomic_DNA"/>
</dbReference>
<evidence type="ECO:0000256" key="12">
    <source>
        <dbReference type="PROSITE-ProRule" id="PRU00043"/>
    </source>
</evidence>
<keyword evidence="7" id="KW-0130">Cell adhesion</keyword>
<dbReference type="FunFam" id="2.60.40.60:FF:000066">
    <property type="entry name" value="FAT atypical cadherin 1"/>
    <property type="match status" value="1"/>
</dbReference>
<dbReference type="PROSITE" id="PS00232">
    <property type="entry name" value="CADHERIN_1"/>
    <property type="match status" value="6"/>
</dbReference>
<feature type="domain" description="Cadherin" evidence="13">
    <location>
        <begin position="168"/>
        <end position="275"/>
    </location>
</feature>
<evidence type="ECO:0000256" key="1">
    <source>
        <dbReference type="ARBA" id="ARBA00004167"/>
    </source>
</evidence>
<keyword evidence="2" id="KW-0245">EGF-like domain</keyword>
<keyword evidence="9" id="KW-0472">Membrane</keyword>
<dbReference type="FunFam" id="2.60.40.60:FF:000041">
    <property type="entry name" value="FAT atypical cadherin 1"/>
    <property type="match status" value="1"/>
</dbReference>
<dbReference type="FunFam" id="2.60.40.60:FF:000053">
    <property type="entry name" value="FAT atypical cadherin 3"/>
    <property type="match status" value="1"/>
</dbReference>
<evidence type="ECO:0000256" key="6">
    <source>
        <dbReference type="ARBA" id="ARBA00022837"/>
    </source>
</evidence>
<evidence type="ECO:0000313" key="14">
    <source>
        <dbReference type="EMBL" id="KAK0144452.1"/>
    </source>
</evidence>
<feature type="domain" description="Cadherin" evidence="13">
    <location>
        <begin position="1347"/>
        <end position="1467"/>
    </location>
</feature>
<comment type="subcellular location">
    <subcellularLocation>
        <location evidence="1">Membrane</location>
        <topology evidence="1">Single-pass membrane protein</topology>
    </subcellularLocation>
</comment>
<dbReference type="PROSITE" id="PS50268">
    <property type="entry name" value="CADHERIN_2"/>
    <property type="match status" value="17"/>
</dbReference>
<evidence type="ECO:0000256" key="10">
    <source>
        <dbReference type="ARBA" id="ARBA00023157"/>
    </source>
</evidence>
<keyword evidence="3" id="KW-0812">Transmembrane</keyword>
<protein>
    <submittedName>
        <fullName evidence="14">Protocadherin Fat 3</fullName>
    </submittedName>
</protein>
<dbReference type="FunFam" id="2.60.40.60:FF:000035">
    <property type="entry name" value="Protocadherin Fat 3"/>
    <property type="match status" value="1"/>
</dbReference>
<evidence type="ECO:0000256" key="2">
    <source>
        <dbReference type="ARBA" id="ARBA00022536"/>
    </source>
</evidence>
<sequence length="2179" mass="238945">MKSLSGAIMSALSRFWLLLHFLSSSFLFTPFLCPIQAQFLQAPRASPSLFLFTQLSYNASIFENSAARTYAKSDVKMGIVLGPPRSLDISYSIESGDSEGIFQAEDFVMGDFCFLRIRTNGGSGAILNREVQDNYTLTVKASSRASLEATATVYVQVLDTNDLRPLFSPTAYSMAVPESAPLGASIGRVTATDADVGSNGEFYYFFNNRVDLFAVHPTSGVVTLTGRLQQEVQGRFELEVQVVDRGLKLYGNNGVSSTAKLVLTVERVNEFPPVLTATAVTPSWSQKDAVYAVLTVEDKDEGVAGDIEWVSIVDGDPLEQFVVDRSPVNNEYRVKTSELVNWNQFPNGFNLTFQAKDRGTPPKFSNSQFVQLLVEKPEPVKVEFEKGVYKVKLSEIAPPGTFVDKVRISPSPLFVNYSFTAPLDPMYFDINPLTGIIVTTQALSTITQEIVELEIIDIISQLQTKLQIIIEDANNNPPVFTQAFYDIDINESLPLDTVVLVVSATDADKAENGYVTHTISGLQYVPFAIDQETGEVRITRDLDFETSADTYTFAVRASDWGSPYRRESEANVTIRLVNINDNRPLLEKVSCRGMIARDFPIGKTILTLSAIDIDELGDVRYRILSGNELDYFTLNPDTGALSLRRSLAAANLKSGIFNLKVAATDGEMFSDPTFVNLTVVRGRTPPRGFNCKDTQMAQLLAEKMLTKAAAMATPKVEESYTYAFSQNTQAPQFESLPSSILVREDLVPGTSVFQVRTRDSDTGFNGLILYAISQGNQENCFNIDMENGLITVLEPLDRERSDRYFLNITVYDQGFPQMTSWRLLTVIIEDANDNDPQFFQDSYSALVAENSAVGLEVITVGAFDKDTGQNGQLSYALLTNAPQFGINRETGGVFVSSQLDREAFPTFSLKVEARDKAERGTQRSSVTTLTIIIGDVNDCAPAFIPSSYSARVLEDLPVGAVITWIQGQDPDLGLGGQLQYSLLNDFNSTFEVDALSGVLRIGKELDYEKQQFYNLTILAADRATPSLSTQSFVEVEVVDVNENLYAPYFSDFAVRGSVKENSRAGTSVLTVSAKDDDRGRDGALKYSIRGGSGLGTFTIDEETGVIYSAGILDCETKDSYWLTVYATDRGVTALSTSIEIFIQVEDVNDNAPLTSDPIYHPVVMENSPKDVSVICIQAQDPDLTATPSRLGYRITAGNPQNFFSINPKTGQTDRRTDGQSTVWVRVHVEDQNDNPPTFPEAAYRISLPERDRNRRGDPVYRAFAYDRDQGANGNITYSIVDGNGDDKFSIDPRTAMVSSRKTVTAGSVDVLTIKAADSGDPPLWSTVRLQIEWIRKPLASHLPLLFAQRHYNFSVPETAGVAQPVGVVSVRQSSTPLWFDIIGGRIARETFYIPQNACGRNCSLETGSFDMQFDLQMGMGTIVVARPLDAEVQSVYNMTLQVTDGTSVATAQVFIRVLDTNDNCPVFSQPAYDVSVSEDTPVDVELLRVRASDADDRARLSFSIYGSVDPASMRLFRVNPSTGAVYTADRLDYEAQTQHILTVMVKDQEFPFNRDLARILVAVEDSNDNVPYFTNTVYDAVAYESSPAGTSVLRVTALDKDNGINGRLTYSIEAGNSGGVFGVVNSTGVISTARSLDFTSVGVYVLTVRVVDGGYPPLMATASARISLTLSEVSKPTFTQREYQAEVMEDSTVGALVAVLGATSRSALVYDITGGNEERCFLMNPYTGAVTLRKPLDFERTASYSLVVRALSVARVESSAALIVQVGDVNDSPPVLQQVRYVGVISEAAPVNSVLLGENGFPLVIQASDQDRNHNALLVFHIMEETARMFFSVDPGTGSIRTISPLDYETFPEFAFRVHVRDSGRPPRAADGPAEVLVKVININDSPPQFSQDSYEAVLLRPTYRGVEVLRVEAFDPDRTPDPGQGSSEVSLNSTRLVFSLADGGSEHFAVDAAAGVVTVTNSNLHKDQYRFTIKVWDGRFYAAVPVTLAVREAVVDGGLRFSPPVYSASVPENSADVAVVTVVSAAGHGLGEPLRYSLLNPGGRFSVRPSCGAVMTTGVPLDREERDRYELVVEVRRERDVLRVARVTVQVQVEDVNDNAPEFVNLPYYAAVQVEAEPGLVIYRVSATDRDQGLNGEVTYSLEEQHRNFQRWAPQCPVCVGWMCVLCVTVCKPSLVSP</sequence>
<feature type="domain" description="Cadherin" evidence="13">
    <location>
        <begin position="1777"/>
        <end position="1890"/>
    </location>
</feature>
<dbReference type="FunFam" id="2.60.40.60:FF:000051">
    <property type="entry name" value="FAT atypical cadherin 1"/>
    <property type="match status" value="1"/>
</dbReference>
<dbReference type="GO" id="GO:0016477">
    <property type="term" value="P:cell migration"/>
    <property type="evidence" value="ECO:0007669"/>
    <property type="project" value="TreeGrafter"/>
</dbReference>
<keyword evidence="11" id="KW-0325">Glycoprotein</keyword>
<feature type="domain" description="Cadherin" evidence="13">
    <location>
        <begin position="53"/>
        <end position="167"/>
    </location>
</feature>
<evidence type="ECO:0000256" key="3">
    <source>
        <dbReference type="ARBA" id="ARBA00022692"/>
    </source>
</evidence>
<dbReference type="PANTHER" id="PTHR24027">
    <property type="entry name" value="CADHERIN-23"/>
    <property type="match status" value="1"/>
</dbReference>
<proteinExistence type="predicted"/>
<dbReference type="FunFam" id="2.60.40.60:FF:000039">
    <property type="entry name" value="FAT atypical cadherin 3"/>
    <property type="match status" value="1"/>
</dbReference>
<gene>
    <name evidence="14" type="primary">Fat3_3</name>
    <name evidence="14" type="ORF">N1851_017155</name>
</gene>
<feature type="domain" description="Cadherin" evidence="13">
    <location>
        <begin position="2003"/>
        <end position="2104"/>
    </location>
</feature>
<feature type="domain" description="Cadherin" evidence="13">
    <location>
        <begin position="734"/>
        <end position="838"/>
    </location>
</feature>
<dbReference type="FunFam" id="2.60.40.60:FF:000080">
    <property type="entry name" value="FAT atypical cadherin 1"/>
    <property type="match status" value="1"/>
</dbReference>
<evidence type="ECO:0000259" key="13">
    <source>
        <dbReference type="PROSITE" id="PS50268"/>
    </source>
</evidence>
<dbReference type="GO" id="GO:0008013">
    <property type="term" value="F:beta-catenin binding"/>
    <property type="evidence" value="ECO:0007669"/>
    <property type="project" value="TreeGrafter"/>
</dbReference>
<feature type="domain" description="Cadherin" evidence="13">
    <location>
        <begin position="481"/>
        <end position="586"/>
    </location>
</feature>
<dbReference type="InterPro" id="IPR002126">
    <property type="entry name" value="Cadherin-like_dom"/>
</dbReference>
<feature type="domain" description="Cadherin" evidence="13">
    <location>
        <begin position="1891"/>
        <end position="2007"/>
    </location>
</feature>
<organism evidence="14 15">
    <name type="scientific">Merluccius polli</name>
    <name type="common">Benguela hake</name>
    <name type="synonym">Merluccius cadenati</name>
    <dbReference type="NCBI Taxonomy" id="89951"/>
    <lineage>
        <taxon>Eukaryota</taxon>
        <taxon>Metazoa</taxon>
        <taxon>Chordata</taxon>
        <taxon>Craniata</taxon>
        <taxon>Vertebrata</taxon>
        <taxon>Euteleostomi</taxon>
        <taxon>Actinopterygii</taxon>
        <taxon>Neopterygii</taxon>
        <taxon>Teleostei</taxon>
        <taxon>Neoteleostei</taxon>
        <taxon>Acanthomorphata</taxon>
        <taxon>Zeiogadaria</taxon>
        <taxon>Gadariae</taxon>
        <taxon>Gadiformes</taxon>
        <taxon>Gadoidei</taxon>
        <taxon>Merlucciidae</taxon>
        <taxon>Merluccius</taxon>
    </lineage>
</organism>
<dbReference type="InterPro" id="IPR015919">
    <property type="entry name" value="Cadherin-like_sf"/>
</dbReference>
<dbReference type="GO" id="GO:0016342">
    <property type="term" value="C:catenin complex"/>
    <property type="evidence" value="ECO:0007669"/>
    <property type="project" value="TreeGrafter"/>
</dbReference>
<keyword evidence="8" id="KW-1133">Transmembrane helix</keyword>
<name>A0AA47MQW2_MERPO</name>
<feature type="domain" description="Cadherin" evidence="13">
    <location>
        <begin position="1574"/>
        <end position="1678"/>
    </location>
</feature>
<keyword evidence="15" id="KW-1185">Reference proteome</keyword>
<evidence type="ECO:0000256" key="7">
    <source>
        <dbReference type="ARBA" id="ARBA00022889"/>
    </source>
</evidence>
<feature type="domain" description="Cadherin" evidence="13">
    <location>
        <begin position="1155"/>
        <end position="1294"/>
    </location>
</feature>
<dbReference type="PANTHER" id="PTHR24027:SF423">
    <property type="entry name" value="PROTOCADHERIN-16"/>
    <property type="match status" value="1"/>
</dbReference>
<reference evidence="14" key="1">
    <citation type="journal article" date="2023" name="Front. Mar. Sci.">
        <title>A new Merluccius polli reference genome to investigate the effects of global change in West African waters.</title>
        <authorList>
            <person name="Mateo J.L."/>
            <person name="Blanco-Fernandez C."/>
            <person name="Garcia-Vazquez E."/>
            <person name="Machado-Schiaffino G."/>
        </authorList>
    </citation>
    <scope>NUCLEOTIDE SEQUENCE</scope>
    <source>
        <strain evidence="14">C29</strain>
        <tissue evidence="14">Fin</tissue>
    </source>
</reference>
<dbReference type="GO" id="GO:0005509">
    <property type="term" value="F:calcium ion binding"/>
    <property type="evidence" value="ECO:0007669"/>
    <property type="project" value="UniProtKB-UniRule"/>
</dbReference>
<keyword evidence="6 12" id="KW-0106">Calcium</keyword>
<dbReference type="CDD" id="cd11304">
    <property type="entry name" value="Cadherin_repeat"/>
    <property type="match status" value="19"/>
</dbReference>
<dbReference type="SMART" id="SM00112">
    <property type="entry name" value="CA"/>
    <property type="match status" value="18"/>
</dbReference>
<keyword evidence="4" id="KW-0732">Signal</keyword>
<evidence type="ECO:0000256" key="5">
    <source>
        <dbReference type="ARBA" id="ARBA00022737"/>
    </source>
</evidence>
<evidence type="ECO:0000256" key="9">
    <source>
        <dbReference type="ARBA" id="ARBA00023136"/>
    </source>
</evidence>
<feature type="domain" description="Cadherin" evidence="13">
    <location>
        <begin position="1050"/>
        <end position="1154"/>
    </location>
</feature>
<dbReference type="FunFam" id="2.60.40.60:FF:000059">
    <property type="entry name" value="FAT atypical cadherin 3"/>
    <property type="match status" value="1"/>
</dbReference>
<comment type="caution">
    <text evidence="14">The sequence shown here is derived from an EMBL/GenBank/DDBJ whole genome shotgun (WGS) entry which is preliminary data.</text>
</comment>
<dbReference type="GO" id="GO:0045296">
    <property type="term" value="F:cadherin binding"/>
    <property type="evidence" value="ECO:0007669"/>
    <property type="project" value="TreeGrafter"/>
</dbReference>
<evidence type="ECO:0000256" key="8">
    <source>
        <dbReference type="ARBA" id="ARBA00022989"/>
    </source>
</evidence>
<dbReference type="SUPFAM" id="SSF49313">
    <property type="entry name" value="Cadherin-like"/>
    <property type="match status" value="20"/>
</dbReference>
<feature type="domain" description="Cadherin" evidence="13">
    <location>
        <begin position="595"/>
        <end position="688"/>
    </location>
</feature>
<dbReference type="GO" id="GO:0009653">
    <property type="term" value="P:anatomical structure morphogenesis"/>
    <property type="evidence" value="ECO:0007669"/>
    <property type="project" value="UniProtKB-ARBA"/>
</dbReference>
<feature type="domain" description="Cadherin" evidence="13">
    <location>
        <begin position="839"/>
        <end position="943"/>
    </location>
</feature>
<feature type="domain" description="Cadherin" evidence="13">
    <location>
        <begin position="1679"/>
        <end position="1776"/>
    </location>
</feature>
<evidence type="ECO:0000256" key="4">
    <source>
        <dbReference type="ARBA" id="ARBA00022729"/>
    </source>
</evidence>
<feature type="domain" description="Cadherin" evidence="13">
    <location>
        <begin position="944"/>
        <end position="1049"/>
    </location>
</feature>
<dbReference type="FunFam" id="2.60.40.60:FF:000067">
    <property type="entry name" value="FAT atypical cadherin 1"/>
    <property type="match status" value="1"/>
</dbReference>
<feature type="domain" description="Cadherin" evidence="13">
    <location>
        <begin position="385"/>
        <end position="480"/>
    </location>
</feature>
<dbReference type="Pfam" id="PF00028">
    <property type="entry name" value="Cadherin"/>
    <property type="match status" value="14"/>
</dbReference>
<keyword evidence="5" id="KW-0677">Repeat</keyword>
<dbReference type="FunFam" id="2.60.40.60:FF:000015">
    <property type="entry name" value="FAT atypical cadherin 1"/>
    <property type="match status" value="2"/>
</dbReference>
<accession>A0AA47MQW2</accession>
<dbReference type="PRINTS" id="PR00205">
    <property type="entry name" value="CADHERIN"/>
</dbReference>
<dbReference type="InterPro" id="IPR039808">
    <property type="entry name" value="Cadherin"/>
</dbReference>
<dbReference type="FunFam" id="2.60.40.60:FF:000013">
    <property type="entry name" value="Cadherin EGF LAG seven-pass G-type receptor"/>
    <property type="match status" value="1"/>
</dbReference>
<dbReference type="FunFam" id="2.60.40.60:FF:000071">
    <property type="entry name" value="FAT atypical cadherin 1"/>
    <property type="match status" value="1"/>
</dbReference>
<dbReference type="InterPro" id="IPR020894">
    <property type="entry name" value="Cadherin_CS"/>
</dbReference>